<dbReference type="EMBL" id="SOYY01000023">
    <property type="protein sequence ID" value="KAA0703653.1"/>
    <property type="molecule type" value="Genomic_DNA"/>
</dbReference>
<evidence type="ECO:0000313" key="2">
    <source>
        <dbReference type="Proteomes" id="UP000324632"/>
    </source>
</evidence>
<evidence type="ECO:0000313" key="1">
    <source>
        <dbReference type="EMBL" id="KAA0703653.1"/>
    </source>
</evidence>
<dbReference type="Proteomes" id="UP000324632">
    <property type="component" value="Chromosome 23"/>
</dbReference>
<keyword evidence="2" id="KW-1185">Reference proteome</keyword>
<dbReference type="AlphaFoldDB" id="A0A5A9N2T8"/>
<accession>A0A5A9N2T8</accession>
<reference evidence="1 2" key="1">
    <citation type="journal article" date="2019" name="Mol. Ecol. Resour.">
        <title>Chromosome-level genome assembly of Triplophysa tibetana, a fish adapted to the harsh high-altitude environment of the Tibetan Plateau.</title>
        <authorList>
            <person name="Yang X."/>
            <person name="Liu H."/>
            <person name="Ma Z."/>
            <person name="Zou Y."/>
            <person name="Zou M."/>
            <person name="Mao Y."/>
            <person name="Li X."/>
            <person name="Wang H."/>
            <person name="Chen T."/>
            <person name="Wang W."/>
            <person name="Yang R."/>
        </authorList>
    </citation>
    <scope>NUCLEOTIDE SEQUENCE [LARGE SCALE GENOMIC DNA]</scope>
    <source>
        <strain evidence="1">TTIB1903HZAU</strain>
        <tissue evidence="1">Muscle</tissue>
    </source>
</reference>
<gene>
    <name evidence="1" type="ORF">E1301_Tti015501</name>
</gene>
<proteinExistence type="predicted"/>
<protein>
    <submittedName>
        <fullName evidence="1">Uncharacterized protein</fullName>
    </submittedName>
</protein>
<name>A0A5A9N2T8_9TELE</name>
<sequence length="139" mass="15210">MAAYELFVLPATTKMASPELPVLPAKTKMAAPELPVLPAMGKMATSDLSILPAMAKMSASELSVLTASAKMVALDLPVPWHLIPPAPPRHSWPYANLQPDATVAIDSDRGRRERESKKELSSAINLWPWRPSRHHHCSN</sequence>
<comment type="caution">
    <text evidence="1">The sequence shown here is derived from an EMBL/GenBank/DDBJ whole genome shotgun (WGS) entry which is preliminary data.</text>
</comment>
<organism evidence="1 2">
    <name type="scientific">Triplophysa tibetana</name>
    <dbReference type="NCBI Taxonomy" id="1572043"/>
    <lineage>
        <taxon>Eukaryota</taxon>
        <taxon>Metazoa</taxon>
        <taxon>Chordata</taxon>
        <taxon>Craniata</taxon>
        <taxon>Vertebrata</taxon>
        <taxon>Euteleostomi</taxon>
        <taxon>Actinopterygii</taxon>
        <taxon>Neopterygii</taxon>
        <taxon>Teleostei</taxon>
        <taxon>Ostariophysi</taxon>
        <taxon>Cypriniformes</taxon>
        <taxon>Nemacheilidae</taxon>
        <taxon>Triplophysa</taxon>
    </lineage>
</organism>